<proteinExistence type="inferred from homology"/>
<dbReference type="GO" id="GO:0005886">
    <property type="term" value="C:plasma membrane"/>
    <property type="evidence" value="ECO:0007669"/>
    <property type="project" value="TreeGrafter"/>
</dbReference>
<accession>A0A9F2WIN3</accession>
<dbReference type="OMA" id="WAPWITT"/>
<keyword evidence="3 7" id="KW-0812">Transmembrane</keyword>
<keyword evidence="4 7" id="KW-1133">Transmembrane helix</keyword>
<dbReference type="PANTHER" id="PTHR13999">
    <property type="entry name" value="INTERFERON INDUCIBLE TRANSMEMBRANE PROTEIN"/>
    <property type="match status" value="1"/>
</dbReference>
<gene>
    <name evidence="9" type="primary">LOC103048963</name>
</gene>
<dbReference type="OrthoDB" id="9906841at2759"/>
<dbReference type="PANTHER" id="PTHR13999:SF4">
    <property type="entry name" value="INTERFERON-INDUCED TRANSMEMBRANE PROTEIN 3"/>
    <property type="match status" value="1"/>
</dbReference>
<feature type="transmembrane region" description="Helical" evidence="7">
    <location>
        <begin position="107"/>
        <end position="131"/>
    </location>
</feature>
<comment type="similarity">
    <text evidence="2">Belongs to the CD225/Dispanin family.</text>
</comment>
<keyword evidence="5 7" id="KW-0472">Membrane</keyword>
<dbReference type="GO" id="GO:0046597">
    <property type="term" value="P:host-mediated suppression of symbiont invasion"/>
    <property type="evidence" value="ECO:0007669"/>
    <property type="project" value="TreeGrafter"/>
</dbReference>
<feature type="region of interest" description="Disordered" evidence="6">
    <location>
        <begin position="1"/>
        <end position="20"/>
    </location>
</feature>
<sequence>MASGIQFAHSPQGQGGLPNYEQLKEEHDMGMIGAPGVPAGATVIRMHSQQVYATPPRDHVLWSLCTTLYLNVFCLGFLALVFSIKARDRKVVGDYNGASSYGSTAKCLNIVALLLNILGVVIVIIIFAVLINANKQQLPYPH</sequence>
<dbReference type="InterPro" id="IPR051517">
    <property type="entry name" value="IFITM_antiviral_protein"/>
</dbReference>
<dbReference type="GO" id="GO:0035456">
    <property type="term" value="P:response to interferon-beta"/>
    <property type="evidence" value="ECO:0007669"/>
    <property type="project" value="TreeGrafter"/>
</dbReference>
<evidence type="ECO:0000256" key="6">
    <source>
        <dbReference type="SAM" id="MobiDB-lite"/>
    </source>
</evidence>
<dbReference type="GO" id="GO:0060337">
    <property type="term" value="P:type I interferon-mediated signaling pathway"/>
    <property type="evidence" value="ECO:0007669"/>
    <property type="project" value="TreeGrafter"/>
</dbReference>
<comment type="subcellular location">
    <subcellularLocation>
        <location evidence="1">Membrane</location>
    </subcellularLocation>
</comment>
<organism evidence="8 9">
    <name type="scientific">Python bivittatus</name>
    <name type="common">Burmese python</name>
    <name type="synonym">Python molurus bivittatus</name>
    <dbReference type="NCBI Taxonomy" id="176946"/>
    <lineage>
        <taxon>Eukaryota</taxon>
        <taxon>Metazoa</taxon>
        <taxon>Chordata</taxon>
        <taxon>Craniata</taxon>
        <taxon>Vertebrata</taxon>
        <taxon>Euteleostomi</taxon>
        <taxon>Lepidosauria</taxon>
        <taxon>Squamata</taxon>
        <taxon>Bifurcata</taxon>
        <taxon>Unidentata</taxon>
        <taxon>Episquamata</taxon>
        <taxon>Toxicofera</taxon>
        <taxon>Serpentes</taxon>
        <taxon>Henophidia</taxon>
        <taxon>Pythonidae</taxon>
        <taxon>Python</taxon>
    </lineage>
</organism>
<protein>
    <submittedName>
        <fullName evidence="9">Interferon-induced transmembrane protein 1-like</fullName>
    </submittedName>
</protein>
<dbReference type="Pfam" id="PF04505">
    <property type="entry name" value="CD225"/>
    <property type="match status" value="1"/>
</dbReference>
<feature type="transmembrane region" description="Helical" evidence="7">
    <location>
        <begin position="60"/>
        <end position="86"/>
    </location>
</feature>
<dbReference type="GO" id="GO:0035455">
    <property type="term" value="P:response to interferon-alpha"/>
    <property type="evidence" value="ECO:0007669"/>
    <property type="project" value="TreeGrafter"/>
</dbReference>
<dbReference type="Proteomes" id="UP000695026">
    <property type="component" value="Unplaced"/>
</dbReference>
<evidence type="ECO:0000256" key="4">
    <source>
        <dbReference type="ARBA" id="ARBA00022989"/>
    </source>
</evidence>
<evidence type="ECO:0000313" key="8">
    <source>
        <dbReference type="Proteomes" id="UP000695026"/>
    </source>
</evidence>
<evidence type="ECO:0000256" key="1">
    <source>
        <dbReference type="ARBA" id="ARBA00004370"/>
    </source>
</evidence>
<dbReference type="GeneID" id="103048963"/>
<dbReference type="GO" id="GO:0051607">
    <property type="term" value="P:defense response to virus"/>
    <property type="evidence" value="ECO:0007669"/>
    <property type="project" value="TreeGrafter"/>
</dbReference>
<dbReference type="RefSeq" id="XP_007440580.1">
    <property type="nucleotide sequence ID" value="XM_007440518.3"/>
</dbReference>
<name>A0A9F2WIN3_PYTBI</name>
<dbReference type="GO" id="GO:0045071">
    <property type="term" value="P:negative regulation of viral genome replication"/>
    <property type="evidence" value="ECO:0007669"/>
    <property type="project" value="TreeGrafter"/>
</dbReference>
<evidence type="ECO:0000256" key="5">
    <source>
        <dbReference type="ARBA" id="ARBA00023136"/>
    </source>
</evidence>
<evidence type="ECO:0000256" key="3">
    <source>
        <dbReference type="ARBA" id="ARBA00022692"/>
    </source>
</evidence>
<evidence type="ECO:0000256" key="7">
    <source>
        <dbReference type="SAM" id="Phobius"/>
    </source>
</evidence>
<reference evidence="9" key="1">
    <citation type="submission" date="2025-08" db="UniProtKB">
        <authorList>
            <consortium name="RefSeq"/>
        </authorList>
    </citation>
    <scope>IDENTIFICATION</scope>
    <source>
        <tissue evidence="9">Liver</tissue>
    </source>
</reference>
<evidence type="ECO:0000313" key="9">
    <source>
        <dbReference type="RefSeq" id="XP_007440580.1"/>
    </source>
</evidence>
<dbReference type="AlphaFoldDB" id="A0A9F2WIN3"/>
<dbReference type="InterPro" id="IPR007593">
    <property type="entry name" value="CD225/Dispanin_fam"/>
</dbReference>
<dbReference type="GO" id="GO:0034341">
    <property type="term" value="P:response to type II interferon"/>
    <property type="evidence" value="ECO:0007669"/>
    <property type="project" value="TreeGrafter"/>
</dbReference>
<dbReference type="KEGG" id="pbi:103048963"/>
<evidence type="ECO:0000256" key="2">
    <source>
        <dbReference type="ARBA" id="ARBA00006843"/>
    </source>
</evidence>
<keyword evidence="8" id="KW-1185">Reference proteome</keyword>